<evidence type="ECO:0000256" key="7">
    <source>
        <dbReference type="ARBA" id="ARBA00022692"/>
    </source>
</evidence>
<evidence type="ECO:0000256" key="10">
    <source>
        <dbReference type="ARBA" id="ARBA00023136"/>
    </source>
</evidence>
<dbReference type="Pfam" id="PF02378">
    <property type="entry name" value="PTS_EIIC"/>
    <property type="match status" value="1"/>
</dbReference>
<dbReference type="InterPro" id="IPR001996">
    <property type="entry name" value="PTS_IIB_1"/>
</dbReference>
<dbReference type="PROSITE" id="PS51103">
    <property type="entry name" value="PTS_EIIC_TYPE_1"/>
    <property type="match status" value="1"/>
</dbReference>
<dbReference type="InterPro" id="IPR018113">
    <property type="entry name" value="PTrfase_EIIB_Cys"/>
</dbReference>
<evidence type="ECO:0000259" key="15">
    <source>
        <dbReference type="PROSITE" id="PS51103"/>
    </source>
</evidence>
<feature type="transmembrane region" description="Helical" evidence="12">
    <location>
        <begin position="288"/>
        <end position="312"/>
    </location>
</feature>
<evidence type="ECO:0000256" key="3">
    <source>
        <dbReference type="ARBA" id="ARBA00022475"/>
    </source>
</evidence>
<dbReference type="PANTHER" id="PTHR30175:SF1">
    <property type="entry name" value="PTS SYSTEM ARBUTIN-, CELLOBIOSE-, AND SALICIN-SPECIFIC EIIBC COMPONENT-RELATED"/>
    <property type="match status" value="1"/>
</dbReference>
<feature type="domain" description="PTS EIIB type-1" evidence="14">
    <location>
        <begin position="4"/>
        <end position="87"/>
    </location>
</feature>
<feature type="domain" description="PTS EIIA type-1" evidence="13">
    <location>
        <begin position="497"/>
        <end position="601"/>
    </location>
</feature>
<keyword evidence="6" id="KW-0598">Phosphotransferase system</keyword>
<evidence type="ECO:0000256" key="4">
    <source>
        <dbReference type="ARBA" id="ARBA00022597"/>
    </source>
</evidence>
<evidence type="ECO:0000256" key="2">
    <source>
        <dbReference type="ARBA" id="ARBA00022448"/>
    </source>
</evidence>
<comment type="caution">
    <text evidence="16">The sequence shown here is derived from an EMBL/GenBank/DDBJ whole genome shotgun (WGS) entry which is preliminary data.</text>
</comment>
<keyword evidence="4" id="KW-0762">Sugar transport</keyword>
<dbReference type="PROSITE" id="PS00371">
    <property type="entry name" value="PTS_EIIA_TYPE_1_HIS"/>
    <property type="match status" value="1"/>
</dbReference>
<dbReference type="InterPro" id="IPR036878">
    <property type="entry name" value="Glu_permease_IIB"/>
</dbReference>
<dbReference type="Pfam" id="PF00358">
    <property type="entry name" value="PTS_EIIA_1"/>
    <property type="match status" value="1"/>
</dbReference>
<proteinExistence type="predicted"/>
<dbReference type="CDD" id="cd00212">
    <property type="entry name" value="PTS_IIB_glc"/>
    <property type="match status" value="1"/>
</dbReference>
<dbReference type="InterPro" id="IPR013013">
    <property type="entry name" value="PTS_EIIC_1"/>
</dbReference>
<feature type="transmembrane region" description="Helical" evidence="12">
    <location>
        <begin position="245"/>
        <end position="268"/>
    </location>
</feature>
<evidence type="ECO:0000313" key="17">
    <source>
        <dbReference type="Proteomes" id="UP000824049"/>
    </source>
</evidence>
<accession>A0A9D2EM83</accession>
<keyword evidence="8" id="KW-0418">Kinase</keyword>
<dbReference type="PANTHER" id="PTHR30175">
    <property type="entry name" value="PHOSPHOTRANSFERASE SYSTEM TRANSPORT PROTEIN"/>
    <property type="match status" value="1"/>
</dbReference>
<feature type="transmembrane region" description="Helical" evidence="12">
    <location>
        <begin position="383"/>
        <end position="407"/>
    </location>
</feature>
<comment type="subcellular location">
    <subcellularLocation>
        <location evidence="1">Cell membrane</location>
        <topology evidence="1">Multi-pass membrane protein</topology>
    </subcellularLocation>
</comment>
<feature type="transmembrane region" description="Helical" evidence="12">
    <location>
        <begin position="324"/>
        <end position="345"/>
    </location>
</feature>
<dbReference type="GO" id="GO:0009401">
    <property type="term" value="P:phosphoenolpyruvate-dependent sugar phosphotransferase system"/>
    <property type="evidence" value="ECO:0007669"/>
    <property type="project" value="UniProtKB-KW"/>
</dbReference>
<feature type="domain" description="PTS EIIC type-1" evidence="15">
    <location>
        <begin position="110"/>
        <end position="463"/>
    </location>
</feature>
<evidence type="ECO:0000259" key="14">
    <source>
        <dbReference type="PROSITE" id="PS51098"/>
    </source>
</evidence>
<organism evidence="16 17">
    <name type="scientific">Candidatus Anaerobutyricum stercoris</name>
    <dbReference type="NCBI Taxonomy" id="2838457"/>
    <lineage>
        <taxon>Bacteria</taxon>
        <taxon>Bacillati</taxon>
        <taxon>Bacillota</taxon>
        <taxon>Clostridia</taxon>
        <taxon>Lachnospirales</taxon>
        <taxon>Lachnospiraceae</taxon>
        <taxon>Anaerobutyricum</taxon>
    </lineage>
</organism>
<dbReference type="InterPro" id="IPR011055">
    <property type="entry name" value="Dup_hybrid_motif"/>
</dbReference>
<feature type="transmembrane region" description="Helical" evidence="12">
    <location>
        <begin position="427"/>
        <end position="449"/>
    </location>
</feature>
<keyword evidence="9 12" id="KW-1133">Transmembrane helix</keyword>
<dbReference type="PROSITE" id="PS01035">
    <property type="entry name" value="PTS_EIIB_TYPE_1_CYS"/>
    <property type="match status" value="1"/>
</dbReference>
<dbReference type="GO" id="GO:0090589">
    <property type="term" value="F:protein-phosphocysteine-trehalose phosphotransferase system transporter activity"/>
    <property type="evidence" value="ECO:0007669"/>
    <property type="project" value="TreeGrafter"/>
</dbReference>
<protein>
    <submittedName>
        <fullName evidence="16">Glucose PTS transporter subunit IIA</fullName>
    </submittedName>
</protein>
<dbReference type="GO" id="GO:0016301">
    <property type="term" value="F:kinase activity"/>
    <property type="evidence" value="ECO:0007669"/>
    <property type="project" value="UniProtKB-KW"/>
</dbReference>
<evidence type="ECO:0000256" key="11">
    <source>
        <dbReference type="PROSITE-ProRule" id="PRU00421"/>
    </source>
</evidence>
<keyword evidence="5" id="KW-0808">Transferase</keyword>
<dbReference type="AlphaFoldDB" id="A0A9D2EM83"/>
<evidence type="ECO:0000313" key="16">
    <source>
        <dbReference type="EMBL" id="HIZ39716.1"/>
    </source>
</evidence>
<dbReference type="InterPro" id="IPR003352">
    <property type="entry name" value="PTS_EIIC"/>
</dbReference>
<feature type="active site" description="Phosphocysteine intermediate; for EIIB activity" evidence="11">
    <location>
        <position position="26"/>
    </location>
</feature>
<evidence type="ECO:0000256" key="8">
    <source>
        <dbReference type="ARBA" id="ARBA00022777"/>
    </source>
</evidence>
<evidence type="ECO:0000256" key="9">
    <source>
        <dbReference type="ARBA" id="ARBA00022989"/>
    </source>
</evidence>
<dbReference type="InterPro" id="IPR001127">
    <property type="entry name" value="PTS_EIIA_1_perm"/>
</dbReference>
<dbReference type="InterPro" id="IPR050558">
    <property type="entry name" value="PTS_Sugar-Specific_Components"/>
</dbReference>
<evidence type="ECO:0000256" key="12">
    <source>
        <dbReference type="SAM" id="Phobius"/>
    </source>
</evidence>
<dbReference type="Gene3D" id="2.70.70.10">
    <property type="entry name" value="Glucose Permease (Domain IIA)"/>
    <property type="match status" value="1"/>
</dbReference>
<feature type="transmembrane region" description="Helical" evidence="12">
    <location>
        <begin position="357"/>
        <end position="376"/>
    </location>
</feature>
<dbReference type="Proteomes" id="UP000824049">
    <property type="component" value="Unassembled WGS sequence"/>
</dbReference>
<name>A0A9D2EM83_9FIRM</name>
<keyword evidence="7 12" id="KW-0812">Transmembrane</keyword>
<dbReference type="SUPFAM" id="SSF51261">
    <property type="entry name" value="Duplicated hybrid motif"/>
    <property type="match status" value="1"/>
</dbReference>
<dbReference type="PROSITE" id="PS51093">
    <property type="entry name" value="PTS_EIIA_TYPE_1"/>
    <property type="match status" value="1"/>
</dbReference>
<dbReference type="NCBIfam" id="TIGR00830">
    <property type="entry name" value="PTBA"/>
    <property type="match status" value="1"/>
</dbReference>
<dbReference type="GO" id="GO:0015771">
    <property type="term" value="P:trehalose transport"/>
    <property type="evidence" value="ECO:0007669"/>
    <property type="project" value="TreeGrafter"/>
</dbReference>
<dbReference type="FunFam" id="3.30.1360.60:FF:000001">
    <property type="entry name" value="PTS system glucose-specific IIBC component PtsG"/>
    <property type="match status" value="1"/>
</dbReference>
<feature type="transmembrane region" description="Helical" evidence="12">
    <location>
        <begin position="216"/>
        <end position="233"/>
    </location>
</feature>
<keyword evidence="10 12" id="KW-0472">Membrane</keyword>
<sequence>MKYEATVKGIVENIGGIDNLAFATHCATRLRFKLKDMSKLKEDALKKVKAVMGVRVMEGNEIQIIIGTDVITVYDEFIEITGYKGAEDGSNVPAGKRKLTLKGVGSMIVEYLSGTVAPVIPIYLGCGMLMAFLTICTNFLGLDAESGTVKILNAASNAGFYFMPIVLGWSAASKLKADPALGALLGMTLVYSDINNVAGLEFLGISVPQIQYNGSFLPMILGAAFLALVYRFFKNKIPQACRYFLLPLVTLVISIPVTLIVLGPIGYFCGTQLMAFLNMLAGQFKLGALAVWGFCTPLSIITGMDKAVYFINMEHLNAVGYDNIFLPGGLAGNAAIGGAALAVWFLSKNIDTKSVGASSGITAIIGITEPALYGICLNFRTPLLGAMTGAAIGSIFAGIVDLKQYVYAGPGLVTSPVYISPDGSMTNFYFCLATIAVSAAAGFAMTYLFSMRNRKQYDGAAEDITAASPSKEVILPAEKEFVAVADGRSMALEDVKDGVFSEKVMGDGVAFLPENGQIVAPCSGKLTAVYDTGHAYGIQRTDGVEVLIHIGLETVSLNGKGFQARVIQGQEIRQGELLCVIDLDYLKSTGVRLDTMMIFPGFDSKKLKLSPYGAVTRGETVVASI</sequence>
<keyword evidence="3" id="KW-1003">Cell membrane</keyword>
<evidence type="ECO:0000256" key="6">
    <source>
        <dbReference type="ARBA" id="ARBA00022683"/>
    </source>
</evidence>
<feature type="transmembrane region" description="Helical" evidence="12">
    <location>
        <begin position="120"/>
        <end position="142"/>
    </location>
</feature>
<evidence type="ECO:0000259" key="13">
    <source>
        <dbReference type="PROSITE" id="PS51093"/>
    </source>
</evidence>
<dbReference type="Pfam" id="PF00367">
    <property type="entry name" value="PTS_EIIB"/>
    <property type="match status" value="1"/>
</dbReference>
<dbReference type="GO" id="GO:0005886">
    <property type="term" value="C:plasma membrane"/>
    <property type="evidence" value="ECO:0007669"/>
    <property type="project" value="UniProtKB-SubCell"/>
</dbReference>
<dbReference type="GO" id="GO:0008982">
    <property type="term" value="F:protein-N(PI)-phosphohistidine-sugar phosphotransferase activity"/>
    <property type="evidence" value="ECO:0007669"/>
    <property type="project" value="InterPro"/>
</dbReference>
<dbReference type="EMBL" id="DXBR01000063">
    <property type="protein sequence ID" value="HIZ39716.1"/>
    <property type="molecule type" value="Genomic_DNA"/>
</dbReference>
<feature type="transmembrane region" description="Helical" evidence="12">
    <location>
        <begin position="154"/>
        <end position="172"/>
    </location>
</feature>
<reference evidence="16" key="2">
    <citation type="submission" date="2021-04" db="EMBL/GenBank/DDBJ databases">
        <authorList>
            <person name="Gilroy R."/>
        </authorList>
    </citation>
    <scope>NUCLEOTIDE SEQUENCE</scope>
    <source>
        <strain evidence="16">CHK179-28034</strain>
    </source>
</reference>
<reference evidence="16" key="1">
    <citation type="journal article" date="2021" name="PeerJ">
        <title>Extensive microbial diversity within the chicken gut microbiome revealed by metagenomics and culture.</title>
        <authorList>
            <person name="Gilroy R."/>
            <person name="Ravi A."/>
            <person name="Getino M."/>
            <person name="Pursley I."/>
            <person name="Horton D.L."/>
            <person name="Alikhan N.F."/>
            <person name="Baker D."/>
            <person name="Gharbi K."/>
            <person name="Hall N."/>
            <person name="Watson M."/>
            <person name="Adriaenssens E.M."/>
            <person name="Foster-Nyarko E."/>
            <person name="Jarju S."/>
            <person name="Secka A."/>
            <person name="Antonio M."/>
            <person name="Oren A."/>
            <person name="Chaudhuri R.R."/>
            <person name="La Ragione R."/>
            <person name="Hildebrand F."/>
            <person name="Pallen M.J."/>
        </authorList>
    </citation>
    <scope>NUCLEOTIDE SEQUENCE</scope>
    <source>
        <strain evidence="16">CHK179-28034</strain>
    </source>
</reference>
<keyword evidence="2" id="KW-0813">Transport</keyword>
<evidence type="ECO:0000256" key="5">
    <source>
        <dbReference type="ARBA" id="ARBA00022679"/>
    </source>
</evidence>
<evidence type="ECO:0000256" key="1">
    <source>
        <dbReference type="ARBA" id="ARBA00004651"/>
    </source>
</evidence>
<dbReference type="Gene3D" id="3.30.1360.60">
    <property type="entry name" value="Glucose permease domain IIB"/>
    <property type="match status" value="1"/>
</dbReference>
<gene>
    <name evidence="16" type="ORF">H9968_07305</name>
</gene>
<dbReference type="PROSITE" id="PS51098">
    <property type="entry name" value="PTS_EIIB_TYPE_1"/>
    <property type="match status" value="1"/>
</dbReference>
<dbReference type="SUPFAM" id="SSF55604">
    <property type="entry name" value="Glucose permease domain IIB"/>
    <property type="match status" value="1"/>
</dbReference>